<keyword evidence="1" id="KW-1133">Transmembrane helix</keyword>
<accession>A0ABZ2PJS9</accession>
<keyword evidence="3" id="KW-1185">Reference proteome</keyword>
<protein>
    <submittedName>
        <fullName evidence="2">Phage holin family protein</fullName>
    </submittedName>
</protein>
<organism evidence="2 3">
    <name type="scientific">Rhodococcus sovatensis</name>
    <dbReference type="NCBI Taxonomy" id="1805840"/>
    <lineage>
        <taxon>Bacteria</taxon>
        <taxon>Bacillati</taxon>
        <taxon>Actinomycetota</taxon>
        <taxon>Actinomycetes</taxon>
        <taxon>Mycobacteriales</taxon>
        <taxon>Nocardiaceae</taxon>
        <taxon>Rhodococcus</taxon>
    </lineage>
</organism>
<dbReference type="Pfam" id="PF07332">
    <property type="entry name" value="Phage_holin_3_6"/>
    <property type="match status" value="1"/>
</dbReference>
<keyword evidence="1" id="KW-0472">Membrane</keyword>
<evidence type="ECO:0000313" key="2">
    <source>
        <dbReference type="EMBL" id="WXG69436.1"/>
    </source>
</evidence>
<evidence type="ECO:0000256" key="1">
    <source>
        <dbReference type="SAM" id="Phobius"/>
    </source>
</evidence>
<feature type="transmembrane region" description="Helical" evidence="1">
    <location>
        <begin position="93"/>
        <end position="113"/>
    </location>
</feature>
<dbReference type="InterPro" id="IPR009937">
    <property type="entry name" value="Phage_holin_3_6"/>
</dbReference>
<dbReference type="EMBL" id="CP147846">
    <property type="protein sequence ID" value="WXG69436.1"/>
    <property type="molecule type" value="Genomic_DNA"/>
</dbReference>
<dbReference type="RefSeq" id="WP_338890218.1">
    <property type="nucleotide sequence ID" value="NZ_CP147846.1"/>
</dbReference>
<name>A0ABZ2PJS9_9NOCA</name>
<keyword evidence="1" id="KW-0812">Transmembrane</keyword>
<proteinExistence type="predicted"/>
<evidence type="ECO:0000313" key="3">
    <source>
        <dbReference type="Proteomes" id="UP001432000"/>
    </source>
</evidence>
<sequence>MSQQSVHTHQTDTSPNDRVDDLSTVQLIERLTDQVGTLVRTEVDAGLAEVKNKGSRLGVGIGISSAGALLLFFGTATLIATAVLGLATVLDPWLAALIVAVAVLVVGGVLAALGASRAKNALPPVPENTAASVEKDIEAVKKGMQ</sequence>
<gene>
    <name evidence="2" type="ORF">WDS16_02420</name>
</gene>
<dbReference type="Proteomes" id="UP001432000">
    <property type="component" value="Chromosome"/>
</dbReference>
<reference evidence="2 3" key="1">
    <citation type="submission" date="2024-03" db="EMBL/GenBank/DDBJ databases">
        <title>Natural products discovery in diverse microorganisms through a two-stage MS feature dereplication strategy.</title>
        <authorList>
            <person name="Zhang R."/>
        </authorList>
    </citation>
    <scope>NUCLEOTIDE SEQUENCE [LARGE SCALE GENOMIC DNA]</scope>
    <source>
        <strain evidence="2 3">18930</strain>
    </source>
</reference>
<feature type="transmembrane region" description="Helical" evidence="1">
    <location>
        <begin position="61"/>
        <end position="87"/>
    </location>
</feature>